<dbReference type="GO" id="GO:0050290">
    <property type="term" value="F:sphingomyelin phosphodiesterase D activity"/>
    <property type="evidence" value="ECO:0007669"/>
    <property type="project" value="InterPro"/>
</dbReference>
<dbReference type="Pfam" id="PF14724">
    <property type="entry name" value="mit_SMPDase"/>
    <property type="match status" value="3"/>
</dbReference>
<keyword evidence="4 6" id="KW-0472">Membrane</keyword>
<reference evidence="8" key="1">
    <citation type="submission" date="2018-01" db="EMBL/GenBank/DDBJ databases">
        <authorList>
            <person name="Alioto T."/>
            <person name="Alioto T."/>
        </authorList>
    </citation>
    <scope>NUCLEOTIDE SEQUENCE [LARGE SCALE GENOMIC DNA]</scope>
</reference>
<evidence type="ECO:0000256" key="5">
    <source>
        <dbReference type="SAM" id="MobiDB-lite"/>
    </source>
</evidence>
<feature type="region of interest" description="Disordered" evidence="5">
    <location>
        <begin position="237"/>
        <end position="261"/>
    </location>
</feature>
<dbReference type="EMBL" id="OUUW01000008">
    <property type="protein sequence ID" value="SPP83640.1"/>
    <property type="molecule type" value="Genomic_DNA"/>
</dbReference>
<evidence type="ECO:0000256" key="2">
    <source>
        <dbReference type="ARBA" id="ARBA00022692"/>
    </source>
</evidence>
<feature type="transmembrane region" description="Helical" evidence="6">
    <location>
        <begin position="742"/>
        <end position="760"/>
    </location>
</feature>
<dbReference type="OrthoDB" id="10251508at2759"/>
<protein>
    <submittedName>
        <fullName evidence="7">Blast:Sphingomyelin phosphodiesterase 4</fullName>
    </submittedName>
</protein>
<dbReference type="PANTHER" id="PTHR12988:SF6">
    <property type="entry name" value="SPHINGOMYELIN PHOSPHODIESTERASE 4"/>
    <property type="match status" value="1"/>
</dbReference>
<dbReference type="OMA" id="SYNAQWN"/>
<dbReference type="Proteomes" id="UP000268350">
    <property type="component" value="Unassembled WGS sequence"/>
</dbReference>
<feature type="compositionally biased region" description="Gly residues" evidence="5">
    <location>
        <begin position="243"/>
        <end position="255"/>
    </location>
</feature>
<evidence type="ECO:0000256" key="4">
    <source>
        <dbReference type="ARBA" id="ARBA00023136"/>
    </source>
</evidence>
<name>A0A3B0K6E2_DROGU</name>
<comment type="subcellular location">
    <subcellularLocation>
        <location evidence="1">Membrane</location>
        <topology evidence="1">Single-pass membrane protein</topology>
    </subcellularLocation>
</comment>
<sequence length="761" mass="86628">MMPAIPPENILNRVLLVLRYPPVERVHELIMLMDRCSLRELQEIFPHIVHCIFGVNGNPLGWGLRTTTPESGINVYKALEQFFGMCGTWMCVCHRLLTEQAKFDIDISLLPGKMVTMLQTGQSPLFYADLLNIDPQTHQLVSLSLNSFDFYMVHFVLHGLQPLHSIDPVAMQIHNTRSKTVYLLLVSEYLNNFLPLFPDARIEPSYLGAQGIKAPQPLPTQSLQPLGQPSYIKIPSSYRNGNSSGGGSGGPGGGNISPQSTSASVTAARNYTWRSESVLHFFSDIWLRYDVETEHHLPGSDWVRAVRTLVKQIHFFASAAQADHGSLCSLRKLSLIIVKGRIYAFLSGLIDRWPLDSSLLVVLELWLSYIQPWRYTMATLNSRVSSHSYKPAITSAYDAFIMDNLIVYTHVFMQLLPHFGRLDYTVYRNCLMLNRLAITFGDQDLVDRLLRFERLHSGNSYGFESPLRQTHLLNKSPPQSAQWSSMPKLFSDIMRMEMENFLFVISMARNQVLREVSRLRMEILEKQRLEGFLKNFLHRMWHEPSQDETLLADVSRVPEVLRQCIDYLCRSFHVDQANLSMHETLPEECISPPSILANNRSFFNTSDSLMDTSRLNPRHMSLNASNLTAAIDPALLPIQTGEITYLVRQLHTISNAINQKYKIQLQSCYERQDFLGSLTRQLLLAPMIEQWFDKRDGNTDIWERTVTARVSLRPLASMSVLSVVACFMVMAFVFLGSALKGLGILVALFMGYILLMALCWP</sequence>
<accession>A0A3B0K6E2</accession>
<keyword evidence="3 6" id="KW-1133">Transmembrane helix</keyword>
<evidence type="ECO:0000256" key="6">
    <source>
        <dbReference type="SAM" id="Phobius"/>
    </source>
</evidence>
<feature type="transmembrane region" description="Helical" evidence="6">
    <location>
        <begin position="715"/>
        <end position="735"/>
    </location>
</feature>
<evidence type="ECO:0000313" key="7">
    <source>
        <dbReference type="EMBL" id="SPP83640.1"/>
    </source>
</evidence>
<evidence type="ECO:0000256" key="1">
    <source>
        <dbReference type="ARBA" id="ARBA00004167"/>
    </source>
</evidence>
<keyword evidence="2 6" id="KW-0812">Transmembrane</keyword>
<dbReference type="InterPro" id="IPR024129">
    <property type="entry name" value="Sphingomy_SMPD4"/>
</dbReference>
<dbReference type="PANTHER" id="PTHR12988">
    <property type="entry name" value="SPHINGOMYELIN PHOSPHODIESTERASE 4"/>
    <property type="match status" value="1"/>
</dbReference>
<dbReference type="GO" id="GO:0046475">
    <property type="term" value="P:glycerophospholipid catabolic process"/>
    <property type="evidence" value="ECO:0007669"/>
    <property type="project" value="TreeGrafter"/>
</dbReference>
<dbReference type="STRING" id="7266.A0A3B0K6E2"/>
<dbReference type="AlphaFoldDB" id="A0A3B0K6E2"/>
<evidence type="ECO:0000256" key="3">
    <source>
        <dbReference type="ARBA" id="ARBA00022989"/>
    </source>
</evidence>
<evidence type="ECO:0000313" key="8">
    <source>
        <dbReference type="Proteomes" id="UP000268350"/>
    </source>
</evidence>
<organism evidence="7 8">
    <name type="scientific">Drosophila guanche</name>
    <name type="common">Fruit fly</name>
    <dbReference type="NCBI Taxonomy" id="7266"/>
    <lineage>
        <taxon>Eukaryota</taxon>
        <taxon>Metazoa</taxon>
        <taxon>Ecdysozoa</taxon>
        <taxon>Arthropoda</taxon>
        <taxon>Hexapoda</taxon>
        <taxon>Insecta</taxon>
        <taxon>Pterygota</taxon>
        <taxon>Neoptera</taxon>
        <taxon>Endopterygota</taxon>
        <taxon>Diptera</taxon>
        <taxon>Brachycera</taxon>
        <taxon>Muscomorpha</taxon>
        <taxon>Ephydroidea</taxon>
        <taxon>Drosophilidae</taxon>
        <taxon>Drosophila</taxon>
        <taxon>Sophophora</taxon>
    </lineage>
</organism>
<proteinExistence type="predicted"/>
<dbReference type="GO" id="GO:0006685">
    <property type="term" value="P:sphingomyelin catabolic process"/>
    <property type="evidence" value="ECO:0007669"/>
    <property type="project" value="TreeGrafter"/>
</dbReference>
<dbReference type="GO" id="GO:0046513">
    <property type="term" value="P:ceramide biosynthetic process"/>
    <property type="evidence" value="ECO:0007669"/>
    <property type="project" value="TreeGrafter"/>
</dbReference>
<gene>
    <name evidence="7" type="ORF">DGUA_6G016092</name>
</gene>
<dbReference type="GO" id="GO:0016020">
    <property type="term" value="C:membrane"/>
    <property type="evidence" value="ECO:0007669"/>
    <property type="project" value="UniProtKB-SubCell"/>
</dbReference>
<keyword evidence="8" id="KW-1185">Reference proteome</keyword>